<feature type="compositionally biased region" description="Low complexity" evidence="1">
    <location>
        <begin position="598"/>
        <end position="610"/>
    </location>
</feature>
<feature type="region of interest" description="Disordered" evidence="1">
    <location>
        <begin position="576"/>
        <end position="666"/>
    </location>
</feature>
<name>A0AAD7D434_MYCRO</name>
<evidence type="ECO:0000313" key="3">
    <source>
        <dbReference type="Proteomes" id="UP001221757"/>
    </source>
</evidence>
<feature type="compositionally biased region" description="Low complexity" evidence="1">
    <location>
        <begin position="327"/>
        <end position="338"/>
    </location>
</feature>
<protein>
    <submittedName>
        <fullName evidence="2">Uncharacterized protein</fullName>
    </submittedName>
</protein>
<feature type="region of interest" description="Disordered" evidence="1">
    <location>
        <begin position="695"/>
        <end position="828"/>
    </location>
</feature>
<comment type="caution">
    <text evidence="2">The sequence shown here is derived from an EMBL/GenBank/DDBJ whole genome shotgun (WGS) entry which is preliminary data.</text>
</comment>
<organism evidence="2 3">
    <name type="scientific">Mycena rosella</name>
    <name type="common">Pink bonnet</name>
    <name type="synonym">Agaricus rosellus</name>
    <dbReference type="NCBI Taxonomy" id="1033263"/>
    <lineage>
        <taxon>Eukaryota</taxon>
        <taxon>Fungi</taxon>
        <taxon>Dikarya</taxon>
        <taxon>Basidiomycota</taxon>
        <taxon>Agaricomycotina</taxon>
        <taxon>Agaricomycetes</taxon>
        <taxon>Agaricomycetidae</taxon>
        <taxon>Agaricales</taxon>
        <taxon>Marasmiineae</taxon>
        <taxon>Mycenaceae</taxon>
        <taxon>Mycena</taxon>
    </lineage>
</organism>
<sequence>MSADADASVLHGLYKSPSGPIRYVAVHDVPGTLSGNILRLRASLPWSPPPHDSLLPPDKIRGNDISEISDVSATPLRLFVRQDDSEEYTVDDVAQLSPATVAKLPLIVYDERIHSAKSPGLSSEIVNLLQAQEHKLPNVVVLVGRTADGRIVIPRLNNGNKRSAHTAGVITLNSSQYSWIVRPPDCISLRSRDRSDCPEIADALALAALSRNLDLSSVPYSEKSDVYMFGRLMTDVVLSNTTRTYWQGIDGGNWLPPAPFRSVVLDCARCKANTSAIFKPKDEWNTSEPTPSSSHAGPPSPGTDPTPAASSALANLFDALATAAAANGTSTPVPSPSVMSDHPNRPPVPNRRRWPRIDLPRAKLRSVINALPALSSRFLSRDPHRDSSHSSRAPGIHPLAVLPARLSPAPFHIHTPPLLLTRPRPARPSTSLPPPTRPPAHTSPRHRPRRAAHPETAPHSPLVTRVRLVHPEQERCICGELRRGSPLAGISFLATGAAPRVSRSAAHANPAGYPAHLQIGDTGAFDVRLAGAALYLRRGALPRFVLANDDSSLLSPTALLATALAKYHVPRFLRPHLKNANPTPLANIRRPRPPTNPPIQRTLPVPSCPRRVQRPPPPPHRFVRTRYQRARVGRGCKRTSAAKSRPRERPRPASPKVGAVSAPPHVDASALPPKSFCDLSSPCPHAFRLAERVRGRYAQRPPRRPPQSHIDPPRKSLRPHPRRQPSPSISAPSPALAARLKALSRTSTSHGRCARSEPRPRPSARTPDPSAPSVKSGASDSHPPDGANSAVVPPSPPHAKSRATGPDRANAFESRAGGFPRRWASRTPASALSARVQAVRACESRSAFARKRVVAGTLET</sequence>
<feature type="region of interest" description="Disordered" evidence="1">
    <location>
        <begin position="327"/>
        <end position="356"/>
    </location>
</feature>
<feature type="compositionally biased region" description="Basic residues" evidence="1">
    <location>
        <begin position="621"/>
        <end position="637"/>
    </location>
</feature>
<accession>A0AAD7D434</accession>
<gene>
    <name evidence="2" type="ORF">B0H17DRAFT_1207198</name>
</gene>
<dbReference type="Proteomes" id="UP001221757">
    <property type="component" value="Unassembled WGS sequence"/>
</dbReference>
<dbReference type="EMBL" id="JARKIE010000140">
    <property type="protein sequence ID" value="KAJ7677286.1"/>
    <property type="molecule type" value="Genomic_DNA"/>
</dbReference>
<keyword evidence="3" id="KW-1185">Reference proteome</keyword>
<feature type="compositionally biased region" description="Low complexity" evidence="1">
    <location>
        <begin position="725"/>
        <end position="745"/>
    </location>
</feature>
<reference evidence="2" key="1">
    <citation type="submission" date="2023-03" db="EMBL/GenBank/DDBJ databases">
        <title>Massive genome expansion in bonnet fungi (Mycena s.s.) driven by repeated elements and novel gene families across ecological guilds.</title>
        <authorList>
            <consortium name="Lawrence Berkeley National Laboratory"/>
            <person name="Harder C.B."/>
            <person name="Miyauchi S."/>
            <person name="Viragh M."/>
            <person name="Kuo A."/>
            <person name="Thoen E."/>
            <person name="Andreopoulos B."/>
            <person name="Lu D."/>
            <person name="Skrede I."/>
            <person name="Drula E."/>
            <person name="Henrissat B."/>
            <person name="Morin E."/>
            <person name="Kohler A."/>
            <person name="Barry K."/>
            <person name="LaButti K."/>
            <person name="Morin E."/>
            <person name="Salamov A."/>
            <person name="Lipzen A."/>
            <person name="Mereny Z."/>
            <person name="Hegedus B."/>
            <person name="Baldrian P."/>
            <person name="Stursova M."/>
            <person name="Weitz H."/>
            <person name="Taylor A."/>
            <person name="Grigoriev I.V."/>
            <person name="Nagy L.G."/>
            <person name="Martin F."/>
            <person name="Kauserud H."/>
        </authorList>
    </citation>
    <scope>NUCLEOTIDE SEQUENCE</scope>
    <source>
        <strain evidence="2">CBHHK067</strain>
    </source>
</reference>
<dbReference type="AlphaFoldDB" id="A0AAD7D434"/>
<feature type="region of interest" description="Disordered" evidence="1">
    <location>
        <begin position="413"/>
        <end position="459"/>
    </location>
</feature>
<proteinExistence type="predicted"/>
<evidence type="ECO:0000313" key="2">
    <source>
        <dbReference type="EMBL" id="KAJ7677286.1"/>
    </source>
</evidence>
<feature type="region of interest" description="Disordered" evidence="1">
    <location>
        <begin position="281"/>
        <end position="310"/>
    </location>
</feature>
<evidence type="ECO:0000256" key="1">
    <source>
        <dbReference type="SAM" id="MobiDB-lite"/>
    </source>
</evidence>
<feature type="compositionally biased region" description="Low complexity" evidence="1">
    <location>
        <begin position="414"/>
        <end position="430"/>
    </location>
</feature>